<evidence type="ECO:0000313" key="4">
    <source>
        <dbReference type="EMBL" id="CAL4070162.1"/>
    </source>
</evidence>
<evidence type="ECO:0000313" key="5">
    <source>
        <dbReference type="Proteomes" id="UP001497623"/>
    </source>
</evidence>
<dbReference type="EMBL" id="CAXKWB010003752">
    <property type="protein sequence ID" value="CAL4070162.1"/>
    <property type="molecule type" value="Genomic_DNA"/>
</dbReference>
<feature type="domain" description="CUB" evidence="3">
    <location>
        <begin position="54"/>
        <end position="170"/>
    </location>
</feature>
<feature type="disulfide bond" evidence="2">
    <location>
        <begin position="111"/>
        <end position="128"/>
    </location>
</feature>
<dbReference type="Pfam" id="PF00431">
    <property type="entry name" value="CUB"/>
    <property type="match status" value="1"/>
</dbReference>
<protein>
    <recommendedName>
        <fullName evidence="3">CUB domain-containing protein</fullName>
    </recommendedName>
</protein>
<dbReference type="CDD" id="cd00041">
    <property type="entry name" value="CUB"/>
    <property type="match status" value="1"/>
</dbReference>
<dbReference type="SUPFAM" id="SSF49854">
    <property type="entry name" value="Spermadhesin, CUB domain"/>
    <property type="match status" value="1"/>
</dbReference>
<name>A0AAV2Q3V0_MEGNR</name>
<evidence type="ECO:0000259" key="3">
    <source>
        <dbReference type="PROSITE" id="PS01180"/>
    </source>
</evidence>
<evidence type="ECO:0000256" key="2">
    <source>
        <dbReference type="PROSITE-ProRule" id="PRU00059"/>
    </source>
</evidence>
<organism evidence="4 5">
    <name type="scientific">Meganyctiphanes norvegica</name>
    <name type="common">Northern krill</name>
    <name type="synonym">Thysanopoda norvegica</name>
    <dbReference type="NCBI Taxonomy" id="48144"/>
    <lineage>
        <taxon>Eukaryota</taxon>
        <taxon>Metazoa</taxon>
        <taxon>Ecdysozoa</taxon>
        <taxon>Arthropoda</taxon>
        <taxon>Crustacea</taxon>
        <taxon>Multicrustacea</taxon>
        <taxon>Malacostraca</taxon>
        <taxon>Eumalacostraca</taxon>
        <taxon>Eucarida</taxon>
        <taxon>Euphausiacea</taxon>
        <taxon>Euphausiidae</taxon>
        <taxon>Meganyctiphanes</taxon>
    </lineage>
</organism>
<dbReference type="PANTHER" id="PTHR33236:SF12">
    <property type="entry name" value="CUB DOMAIN-CONTAINING PROTEIN-RELATED"/>
    <property type="match status" value="1"/>
</dbReference>
<accession>A0AAV2Q3V0</accession>
<keyword evidence="5" id="KW-1185">Reference proteome</keyword>
<dbReference type="Proteomes" id="UP001497623">
    <property type="component" value="Unassembled WGS sequence"/>
</dbReference>
<dbReference type="Pfam" id="PF26080">
    <property type="entry name" value="CUB_animal"/>
    <property type="match status" value="1"/>
</dbReference>
<dbReference type="Gene3D" id="2.60.120.290">
    <property type="entry name" value="Spermadhesin, CUB domain"/>
    <property type="match status" value="1"/>
</dbReference>
<dbReference type="InterPro" id="IPR000859">
    <property type="entry name" value="CUB_dom"/>
</dbReference>
<dbReference type="AlphaFoldDB" id="A0AAV2Q3V0"/>
<dbReference type="PROSITE" id="PS01180">
    <property type="entry name" value="CUB"/>
    <property type="match status" value="1"/>
</dbReference>
<sequence>SLFTVVRFRNSGCTGDGGSSGICYTSSTCTSQGGTIDGTCASGFGKCCITTLFCDGRSSNNGTIIRSPGYPTYFNYAKTCPQTITLADDICQVRLDITSLELAPPDTTGNCINDYLQVSQDDKIDKYCGVTTDNHFYLDVDPSSSNSLLFNFVTDSSSNNRRWSITVYQLTCTQTGKAPTGCGQYYTSESGTIKGLNSGGTANKEYLSGLKYAICVRREINKCSTTYLDQTTNSLLPRCPDTFERPYFTNNNLQPSCSAAVAVVAA</sequence>
<dbReference type="PANTHER" id="PTHR33236">
    <property type="entry name" value="INTRAFLAGELLAR TRANSPORT PROTEIN 122 FAMILY PROTEIN-RELATED"/>
    <property type="match status" value="1"/>
</dbReference>
<comment type="caution">
    <text evidence="2">Lacks conserved residue(s) required for the propagation of feature annotation.</text>
</comment>
<reference evidence="4 5" key="1">
    <citation type="submission" date="2024-05" db="EMBL/GenBank/DDBJ databases">
        <authorList>
            <person name="Wallberg A."/>
        </authorList>
    </citation>
    <scope>NUCLEOTIDE SEQUENCE [LARGE SCALE GENOMIC DNA]</scope>
</reference>
<comment type="caution">
    <text evidence="4">The sequence shown here is derived from an EMBL/GenBank/DDBJ whole genome shotgun (WGS) entry which is preliminary data.</text>
</comment>
<gene>
    <name evidence="4" type="ORF">MNOR_LOCUS8199</name>
</gene>
<dbReference type="SMART" id="SM00042">
    <property type="entry name" value="CUB"/>
    <property type="match status" value="1"/>
</dbReference>
<dbReference type="InterPro" id="IPR035914">
    <property type="entry name" value="Sperma_CUB_dom_sf"/>
</dbReference>
<evidence type="ECO:0000256" key="1">
    <source>
        <dbReference type="ARBA" id="ARBA00023157"/>
    </source>
</evidence>
<feature type="non-terminal residue" evidence="4">
    <location>
        <position position="266"/>
    </location>
</feature>
<dbReference type="InterPro" id="IPR058698">
    <property type="entry name" value="CUB_metazoa"/>
</dbReference>
<feature type="non-terminal residue" evidence="4">
    <location>
        <position position="1"/>
    </location>
</feature>
<keyword evidence="1 2" id="KW-1015">Disulfide bond</keyword>
<proteinExistence type="predicted"/>